<protein>
    <recommendedName>
        <fullName evidence="3">Flagellar hook-associated protein 2 C-terminal domain-containing protein</fullName>
    </recommendedName>
</protein>
<dbReference type="EMBL" id="CP001715">
    <property type="protein sequence ID" value="ACV35355.1"/>
    <property type="molecule type" value="Genomic_DNA"/>
</dbReference>
<dbReference type="HOGENOM" id="CLU_075003_0_0_4"/>
<proteinExistence type="predicted"/>
<dbReference type="STRING" id="522306.CAP2UW1_2059"/>
<sequence precursor="true">MSPFSVLSLAGNLFGLASATWKAAVPAEADSFQALLAERLRGSPEDATTALFGQSGAGGLPFAGTPGGAASPLLARLGTGGGVAGLSSLGRNLSLADPESGYRMMSRINQRDVTYRAQFAELSAMQAAVATMQQAGKTLGEIDAASDAGSDGATLRAKLQAFASRYNEWIGRFAGSVEQGGVLDGTQAAEVSLYELEKSVENPFNGAMRGLHGLRDLGFTIDQTSNLAHFDPATFDAAFQRNRQGVLDTIGEFSASFAKSASLLNASDNFIPRQLNNLDGAIDYLADNLSSLRSEFGRGDPAKPTPQIARALAAYQQLPKA</sequence>
<dbReference type="OrthoDB" id="8588674at2"/>
<dbReference type="AlphaFoldDB" id="C7RMY8"/>
<name>C7RMY8_ACCRE</name>
<gene>
    <name evidence="2" type="ordered locus">CAP2UW1_2059</name>
</gene>
<evidence type="ECO:0008006" key="3">
    <source>
        <dbReference type="Google" id="ProtNLM"/>
    </source>
</evidence>
<feature type="signal peptide" evidence="1">
    <location>
        <begin position="1"/>
        <end position="23"/>
    </location>
</feature>
<keyword evidence="1" id="KW-0732">Signal</keyword>
<dbReference type="eggNOG" id="COG1345">
    <property type="taxonomic scope" value="Bacteria"/>
</dbReference>
<evidence type="ECO:0000313" key="2">
    <source>
        <dbReference type="EMBL" id="ACV35355.1"/>
    </source>
</evidence>
<organism evidence="2">
    <name type="scientific">Accumulibacter regalis</name>
    <dbReference type="NCBI Taxonomy" id="522306"/>
    <lineage>
        <taxon>Bacteria</taxon>
        <taxon>Pseudomonadati</taxon>
        <taxon>Pseudomonadota</taxon>
        <taxon>Betaproteobacteria</taxon>
        <taxon>Candidatus Accumulibacter</taxon>
    </lineage>
</organism>
<evidence type="ECO:0000256" key="1">
    <source>
        <dbReference type="SAM" id="SignalP"/>
    </source>
</evidence>
<feature type="chain" id="PRO_5002982831" description="Flagellar hook-associated protein 2 C-terminal domain-containing protein" evidence="1">
    <location>
        <begin position="24"/>
        <end position="321"/>
    </location>
</feature>
<dbReference type="KEGG" id="app:CAP2UW1_2059"/>
<reference evidence="2" key="1">
    <citation type="submission" date="2009-08" db="EMBL/GenBank/DDBJ databases">
        <authorList>
            <consortium name="US DOE Joint Genome Institute"/>
            <person name="Lucas S."/>
            <person name="Copeland A."/>
            <person name="Lapidus A."/>
            <person name="Glavina del Rio T."/>
            <person name="Dalin E."/>
            <person name="Tice H."/>
            <person name="Bruce D."/>
            <person name="Barry K."/>
            <person name="Pitluck S."/>
            <person name="Lowry S."/>
            <person name="Larimer F."/>
            <person name="Land M."/>
            <person name="Hauser L."/>
            <person name="Kyrpides N."/>
            <person name="Ivanova N."/>
            <person name="McMahon K.D."/>
            <person name="Hugenholtz P."/>
        </authorList>
    </citation>
    <scope>NUCLEOTIDE SEQUENCE</scope>
    <source>
        <strain evidence="2">UW-1</strain>
    </source>
</reference>
<reference evidence="2" key="2">
    <citation type="submission" date="2009-09" db="EMBL/GenBank/DDBJ databases">
        <title>Complete sequence of chromosome of Candidatus Accumulibacter phosphatis clade IIA str. UW-1.</title>
        <authorList>
            <consortium name="US DOE Joint Genome Institute"/>
            <person name="Martin H.G."/>
            <person name="Ivanova N."/>
            <person name="Kunin V."/>
            <person name="Warnecke F."/>
            <person name="Barry K."/>
            <person name="He S."/>
            <person name="Salamov A."/>
            <person name="Szeto E."/>
            <person name="Dalin E."/>
            <person name="Pangilinan J.L."/>
            <person name="Lapidus A."/>
            <person name="Lowry S."/>
            <person name="Kyrpides N.C."/>
            <person name="McMahon K.D."/>
            <person name="Hugenholtz P."/>
        </authorList>
    </citation>
    <scope>NUCLEOTIDE SEQUENCE [LARGE SCALE GENOMIC DNA]</scope>
    <source>
        <strain evidence="2">UW-1</strain>
    </source>
</reference>
<accession>C7RMY8</accession>